<feature type="region of interest" description="Disordered" evidence="1">
    <location>
        <begin position="200"/>
        <end position="232"/>
    </location>
</feature>
<keyword evidence="3" id="KW-1185">Reference proteome</keyword>
<dbReference type="Proteomes" id="UP000261620">
    <property type="component" value="Unplaced"/>
</dbReference>
<feature type="compositionally biased region" description="Acidic residues" evidence="1">
    <location>
        <begin position="14"/>
        <end position="26"/>
    </location>
</feature>
<dbReference type="GO" id="GO:0005634">
    <property type="term" value="C:nucleus"/>
    <property type="evidence" value="ECO:0007669"/>
    <property type="project" value="TreeGrafter"/>
</dbReference>
<protein>
    <submittedName>
        <fullName evidence="2">Uncharacterized protein</fullName>
    </submittedName>
</protein>
<dbReference type="STRING" id="94237.ENSMMOP00000012096"/>
<sequence length="245" mass="27441">MELNAANRSPKEEGELEDGEICDDETVERQPIRRGDGNRPGRGAPRRTRKPRQHPHNMPHMGHQPPDFRLMMPFNRPHGHVSVLLLSSTCGSEKLQARNQARKAAHGAFKPDNSVDESFEDLLSKYKQIQLELECIRKEETMALEPKVSPARDVTPASTASVPDAKPAQEAAPSLEELSEQEVAEKKAFQAFNIRPLRQKLPNPANLDCAEQDRDREGGAEKEGERNETRCSVPLMSDTYSAVIF</sequence>
<dbReference type="Ensembl" id="ENSMMOT00000012300.1">
    <property type="protein sequence ID" value="ENSMMOP00000012096.1"/>
    <property type="gene ID" value="ENSMMOG00000009291.1"/>
</dbReference>
<reference evidence="2" key="2">
    <citation type="submission" date="2025-09" db="UniProtKB">
        <authorList>
            <consortium name="Ensembl"/>
        </authorList>
    </citation>
    <scope>IDENTIFICATION</scope>
</reference>
<feature type="compositionally biased region" description="Basic residues" evidence="1">
    <location>
        <begin position="44"/>
        <end position="57"/>
    </location>
</feature>
<feature type="region of interest" description="Disordered" evidence="1">
    <location>
        <begin position="1"/>
        <end position="65"/>
    </location>
</feature>
<feature type="region of interest" description="Disordered" evidence="1">
    <location>
        <begin position="146"/>
        <end position="179"/>
    </location>
</feature>
<evidence type="ECO:0000256" key="1">
    <source>
        <dbReference type="SAM" id="MobiDB-lite"/>
    </source>
</evidence>
<reference evidence="2" key="1">
    <citation type="submission" date="2025-08" db="UniProtKB">
        <authorList>
            <consortium name="Ensembl"/>
        </authorList>
    </citation>
    <scope>IDENTIFICATION</scope>
</reference>
<dbReference type="AlphaFoldDB" id="A0A3Q3W6P0"/>
<accession>A0A3Q3W6P0</accession>
<dbReference type="PANTHER" id="PTHR21563">
    <property type="entry name" value="ZINC FINGER C3H1 DOMAIN-CONTAINING PROTEIN"/>
    <property type="match status" value="1"/>
</dbReference>
<dbReference type="PANTHER" id="PTHR21563:SF3">
    <property type="entry name" value="ZINC FINGER C3H1 DOMAIN-CONTAINING PROTEIN"/>
    <property type="match status" value="1"/>
</dbReference>
<feature type="compositionally biased region" description="Basic and acidic residues" evidence="1">
    <location>
        <begin position="211"/>
        <end position="229"/>
    </location>
</feature>
<proteinExistence type="predicted"/>
<dbReference type="GO" id="GO:0000178">
    <property type="term" value="C:exosome (RNase complex)"/>
    <property type="evidence" value="ECO:0007669"/>
    <property type="project" value="TreeGrafter"/>
</dbReference>
<organism evidence="2 3">
    <name type="scientific">Mola mola</name>
    <name type="common">Ocean sunfish</name>
    <name type="synonym">Tetraodon mola</name>
    <dbReference type="NCBI Taxonomy" id="94237"/>
    <lineage>
        <taxon>Eukaryota</taxon>
        <taxon>Metazoa</taxon>
        <taxon>Chordata</taxon>
        <taxon>Craniata</taxon>
        <taxon>Vertebrata</taxon>
        <taxon>Euteleostomi</taxon>
        <taxon>Actinopterygii</taxon>
        <taxon>Neopterygii</taxon>
        <taxon>Teleostei</taxon>
        <taxon>Neoteleostei</taxon>
        <taxon>Acanthomorphata</taxon>
        <taxon>Eupercaria</taxon>
        <taxon>Tetraodontiformes</taxon>
        <taxon>Molidae</taxon>
        <taxon>Mola</taxon>
    </lineage>
</organism>
<feature type="compositionally biased region" description="Basic and acidic residues" evidence="1">
    <location>
        <begin position="27"/>
        <end position="39"/>
    </location>
</feature>
<dbReference type="InterPro" id="IPR039278">
    <property type="entry name" value="Red1"/>
</dbReference>
<name>A0A3Q3W6P0_MOLML</name>
<evidence type="ECO:0000313" key="2">
    <source>
        <dbReference type="Ensembl" id="ENSMMOP00000012096.1"/>
    </source>
</evidence>
<evidence type="ECO:0000313" key="3">
    <source>
        <dbReference type="Proteomes" id="UP000261620"/>
    </source>
</evidence>